<sequence length="593" mass="66494">MEGHTKVTRHSNQKSPFRLPRKTPFGLGEQVAEWLTGLSYLDKLYAQRPNNSDCRQFLRYTLEALGIHYHIEQGELAGVPREGATVVIANHPLGGVEGVILAELLLMIRSDVQVLANHYLKTLPELNELFIGVDVFESDKAHHANIKALRCAHDHLANGGLLLIFPAGEVSHFSDKRATLLEDKPWSRSLARLVRKHQACCVPAFIRGRNSKKFYLAGKVHPMLRTLLLGRELLNKQSQTIGVALGQPIQAKELVRLNDDEMVNYLRLNTYLLNHTNVHTIRFQRPSLAKPIAPPQATLALIHEINALPGDAHLLNSGDFEVYCTKASLIPALLKEIGRLREKNFREVGEGTGKPCDLDRFDAHYHHLFIWDRKLQRLVGAYRLGLVDKLLSHLGVDGLYSRTLFEYDERFIAAMGTSIEMGRSVIDAPYQKSLNALLLLWKGIAHFVARHPQYTHLFGPVSISNQYSATARQLLAQTLALHHPYTTASAYVKPTHPLPAPPGEWHTHMLAALADTQLLAKVIARIDKGKGIPVLLRQYLGLNGKLVCFNVDPAFNHALDGLIVVDLRNVPTKTLGRYMGSEEAYVYLTHHRI</sequence>
<comment type="similarity">
    <text evidence="6">Belongs to the acetyltransferase family. OlsB subfamily.</text>
</comment>
<comment type="pathway">
    <text evidence="1">Lipid metabolism.</text>
</comment>
<protein>
    <recommendedName>
        <fullName evidence="8">L-ornithine N(alpha)-acyltransferase</fullName>
        <ecNumber evidence="7">2.3.2.30</ecNumber>
    </recommendedName>
</protein>
<dbReference type="InterPro" id="IPR052351">
    <property type="entry name" value="Ornithine_N-alpha-AT"/>
</dbReference>
<keyword evidence="3 13" id="KW-0808">Transferase</keyword>
<dbReference type="RefSeq" id="WP_168835455.1">
    <property type="nucleotide sequence ID" value="NZ_JABAIK010000004.1"/>
</dbReference>
<name>A0A7X8TP57_9VIBR</name>
<keyword evidence="5 13" id="KW-0012">Acyltransferase</keyword>
<dbReference type="InterPro" id="IPR045746">
    <property type="entry name" value="ACT14924-like_Acyltransf_dom"/>
</dbReference>
<evidence type="ECO:0000313" key="13">
    <source>
        <dbReference type="EMBL" id="NLS12350.1"/>
    </source>
</evidence>
<reference evidence="13 14" key="1">
    <citation type="submission" date="2020-04" db="EMBL/GenBank/DDBJ databases">
        <title>Vibrio sp. SM6, a novel species isolated from seawater.</title>
        <authorList>
            <person name="Wang X."/>
        </authorList>
    </citation>
    <scope>NUCLEOTIDE SEQUENCE [LARGE SCALE GENOMIC DNA]</scope>
    <source>
        <strain evidence="13 14">SM6</strain>
    </source>
</reference>
<dbReference type="Gene3D" id="3.40.630.30">
    <property type="match status" value="1"/>
</dbReference>
<dbReference type="SUPFAM" id="SSF69593">
    <property type="entry name" value="Glycerol-3-phosphate (1)-acyltransferase"/>
    <property type="match status" value="1"/>
</dbReference>
<dbReference type="Pfam" id="PF19576">
    <property type="entry name" value="Acyltransf_2"/>
    <property type="match status" value="1"/>
</dbReference>
<evidence type="ECO:0000256" key="3">
    <source>
        <dbReference type="ARBA" id="ARBA00022679"/>
    </source>
</evidence>
<dbReference type="Proteomes" id="UP000535589">
    <property type="component" value="Unassembled WGS sequence"/>
</dbReference>
<evidence type="ECO:0000256" key="10">
    <source>
        <dbReference type="ARBA" id="ARBA00047785"/>
    </source>
</evidence>
<dbReference type="CDD" id="cd07986">
    <property type="entry name" value="LPLAT_ACT14924-like"/>
    <property type="match status" value="1"/>
</dbReference>
<evidence type="ECO:0000256" key="6">
    <source>
        <dbReference type="ARBA" id="ARBA00038095"/>
    </source>
</evidence>
<dbReference type="SMART" id="SM00563">
    <property type="entry name" value="PlsC"/>
    <property type="match status" value="1"/>
</dbReference>
<keyword evidence="2" id="KW-0444">Lipid biosynthesis</keyword>
<evidence type="ECO:0000256" key="4">
    <source>
        <dbReference type="ARBA" id="ARBA00023098"/>
    </source>
</evidence>
<evidence type="ECO:0000256" key="8">
    <source>
        <dbReference type="ARBA" id="ARBA00039866"/>
    </source>
</evidence>
<dbReference type="Pfam" id="PF13444">
    <property type="entry name" value="Acetyltransf_5"/>
    <property type="match status" value="1"/>
</dbReference>
<dbReference type="PANTHER" id="PTHR37323:SF1">
    <property type="entry name" value="L-ORNITHINE N(ALPHA)-ACYLTRANSFERASE"/>
    <property type="match status" value="1"/>
</dbReference>
<comment type="function">
    <text evidence="9">Catalyzes the first step in the biosynthesis of ornithine lipids, which are phosphorus-free membrane lipids. Catalyzes the 3-hydroxyacyl-acyl carrier protein-dependent acylation of ornithine to form lyso-ornithine lipid (LOL).</text>
</comment>
<organism evidence="13 14">
    <name type="scientific">Vibrio agarilyticus</name>
    <dbReference type="NCBI Taxonomy" id="2726741"/>
    <lineage>
        <taxon>Bacteria</taxon>
        <taxon>Pseudomonadati</taxon>
        <taxon>Pseudomonadota</taxon>
        <taxon>Gammaproteobacteria</taxon>
        <taxon>Vibrionales</taxon>
        <taxon>Vibrionaceae</taxon>
        <taxon>Vibrio</taxon>
    </lineage>
</organism>
<dbReference type="InterPro" id="IPR002123">
    <property type="entry name" value="Plipid/glycerol_acylTrfase"/>
</dbReference>
<dbReference type="SUPFAM" id="SSF55729">
    <property type="entry name" value="Acyl-CoA N-acyltransferases (Nat)"/>
    <property type="match status" value="1"/>
</dbReference>
<keyword evidence="14" id="KW-1185">Reference proteome</keyword>
<comment type="catalytic activity">
    <reaction evidence="10">
        <text>a (3R)-hydroxyacyl-[ACP] + L-ornithine = a lyso-ornithine lipid + holo-[ACP] + H(+)</text>
        <dbReference type="Rhea" id="RHEA:20633"/>
        <dbReference type="Rhea" id="RHEA-COMP:9685"/>
        <dbReference type="Rhea" id="RHEA-COMP:9945"/>
        <dbReference type="ChEBI" id="CHEBI:15378"/>
        <dbReference type="ChEBI" id="CHEBI:46911"/>
        <dbReference type="ChEBI" id="CHEBI:64479"/>
        <dbReference type="ChEBI" id="CHEBI:78827"/>
        <dbReference type="ChEBI" id="CHEBI:138482"/>
        <dbReference type="EC" id="2.3.2.30"/>
    </reaction>
    <physiologicalReaction direction="left-to-right" evidence="10">
        <dbReference type="Rhea" id="RHEA:20634"/>
    </physiologicalReaction>
</comment>
<evidence type="ECO:0000256" key="11">
    <source>
        <dbReference type="SAM" id="MobiDB-lite"/>
    </source>
</evidence>
<evidence type="ECO:0000256" key="9">
    <source>
        <dbReference type="ARBA" id="ARBA00045724"/>
    </source>
</evidence>
<dbReference type="GO" id="GO:0006629">
    <property type="term" value="P:lipid metabolic process"/>
    <property type="evidence" value="ECO:0007669"/>
    <property type="project" value="UniProtKB-KW"/>
</dbReference>
<feature type="region of interest" description="Disordered" evidence="11">
    <location>
        <begin position="1"/>
        <end position="21"/>
    </location>
</feature>
<evidence type="ECO:0000256" key="2">
    <source>
        <dbReference type="ARBA" id="ARBA00022516"/>
    </source>
</evidence>
<comment type="caution">
    <text evidence="13">The sequence shown here is derived from an EMBL/GenBank/DDBJ whole genome shotgun (WGS) entry which is preliminary data.</text>
</comment>
<evidence type="ECO:0000256" key="5">
    <source>
        <dbReference type="ARBA" id="ARBA00023315"/>
    </source>
</evidence>
<keyword evidence="4" id="KW-0443">Lipid metabolism</keyword>
<dbReference type="GO" id="GO:0043810">
    <property type="term" value="F:ornithine-acyl [acyl carrier protein] N-acyltransferase activity"/>
    <property type="evidence" value="ECO:0007669"/>
    <property type="project" value="UniProtKB-EC"/>
</dbReference>
<feature type="compositionally biased region" description="Basic residues" evidence="11">
    <location>
        <begin position="1"/>
        <end position="12"/>
    </location>
</feature>
<proteinExistence type="inferred from homology"/>
<evidence type="ECO:0000256" key="7">
    <source>
        <dbReference type="ARBA" id="ARBA00039058"/>
    </source>
</evidence>
<evidence type="ECO:0000256" key="1">
    <source>
        <dbReference type="ARBA" id="ARBA00005189"/>
    </source>
</evidence>
<feature type="domain" description="Phospholipid/glycerol acyltransferase" evidence="12">
    <location>
        <begin position="85"/>
        <end position="209"/>
    </location>
</feature>
<gene>
    <name evidence="13" type="ORF">HGP28_05495</name>
</gene>
<dbReference type="EMBL" id="JABAIK010000004">
    <property type="protein sequence ID" value="NLS12350.1"/>
    <property type="molecule type" value="Genomic_DNA"/>
</dbReference>
<accession>A0A7X8TP57</accession>
<dbReference type="EC" id="2.3.2.30" evidence="7"/>
<evidence type="ECO:0000259" key="12">
    <source>
        <dbReference type="SMART" id="SM00563"/>
    </source>
</evidence>
<evidence type="ECO:0000313" key="14">
    <source>
        <dbReference type="Proteomes" id="UP000535589"/>
    </source>
</evidence>
<dbReference type="InterPro" id="IPR016181">
    <property type="entry name" value="Acyl_CoA_acyltransferase"/>
</dbReference>
<dbReference type="AlphaFoldDB" id="A0A7X8TP57"/>
<dbReference type="PANTHER" id="PTHR37323">
    <property type="entry name" value="GCN5-RELATED N-ACETYLTRANSFERASE"/>
    <property type="match status" value="1"/>
</dbReference>